<dbReference type="AlphaFoldDB" id="A0A7S3ZSV6"/>
<feature type="repeat" description="WD" evidence="6">
    <location>
        <begin position="383"/>
        <end position="405"/>
    </location>
</feature>
<dbReference type="OrthoDB" id="538223at2759"/>
<evidence type="ECO:0000313" key="7">
    <source>
        <dbReference type="EMBL" id="CAE0692869.1"/>
    </source>
</evidence>
<dbReference type="PRINTS" id="PR00320">
    <property type="entry name" value="GPROTEINBRPT"/>
</dbReference>
<evidence type="ECO:0000256" key="3">
    <source>
        <dbReference type="ARBA" id="ARBA00022737"/>
    </source>
</evidence>
<dbReference type="InterPro" id="IPR006594">
    <property type="entry name" value="LisH"/>
</dbReference>
<proteinExistence type="inferred from homology"/>
<keyword evidence="9" id="KW-1185">Reference proteome</keyword>
<dbReference type="EMBL" id="CAKKNE010000005">
    <property type="protein sequence ID" value="CAH0375798.1"/>
    <property type="molecule type" value="Genomic_DNA"/>
</dbReference>
<feature type="repeat" description="WD" evidence="6">
    <location>
        <begin position="322"/>
        <end position="363"/>
    </location>
</feature>
<dbReference type="SUPFAM" id="SSF50978">
    <property type="entry name" value="WD40 repeat-like"/>
    <property type="match status" value="1"/>
</dbReference>
<comment type="similarity">
    <text evidence="5">Belongs to the WD repeat SMU1 family.</text>
</comment>
<dbReference type="PANTHER" id="PTHR22848">
    <property type="entry name" value="WD40 REPEAT PROTEIN"/>
    <property type="match status" value="1"/>
</dbReference>
<dbReference type="InterPro" id="IPR020472">
    <property type="entry name" value="WD40_PAC1"/>
</dbReference>
<gene>
    <name evidence="7" type="ORF">PCAL00307_LOCUS8305</name>
    <name evidence="8" type="ORF">PECAL_5P03450</name>
</gene>
<evidence type="ECO:0000256" key="2">
    <source>
        <dbReference type="ARBA" id="ARBA00022664"/>
    </source>
</evidence>
<dbReference type="SMART" id="SM00667">
    <property type="entry name" value="LisH"/>
    <property type="match status" value="1"/>
</dbReference>
<dbReference type="Proteomes" id="UP000789595">
    <property type="component" value="Unassembled WGS sequence"/>
</dbReference>
<feature type="repeat" description="WD" evidence="6">
    <location>
        <begin position="239"/>
        <end position="261"/>
    </location>
</feature>
<evidence type="ECO:0000313" key="9">
    <source>
        <dbReference type="Proteomes" id="UP000789595"/>
    </source>
</evidence>
<dbReference type="PROSITE" id="PS50896">
    <property type="entry name" value="LISH"/>
    <property type="match status" value="1"/>
</dbReference>
<dbReference type="GO" id="GO:0000398">
    <property type="term" value="P:mRNA splicing, via spliceosome"/>
    <property type="evidence" value="ECO:0007669"/>
    <property type="project" value="InterPro"/>
</dbReference>
<name>A0A7S3ZSV6_9STRA</name>
<dbReference type="InterPro" id="IPR015943">
    <property type="entry name" value="WD40/YVTN_repeat-like_dom_sf"/>
</dbReference>
<accession>A0A7S3ZSV6</accession>
<dbReference type="EMBL" id="HBIW01009731">
    <property type="protein sequence ID" value="CAE0692869.1"/>
    <property type="molecule type" value="Transcribed_RNA"/>
</dbReference>
<dbReference type="SMART" id="SM00320">
    <property type="entry name" value="WD40"/>
    <property type="match status" value="5"/>
</dbReference>
<dbReference type="PROSITE" id="PS50082">
    <property type="entry name" value="WD_REPEATS_2"/>
    <property type="match status" value="4"/>
</dbReference>
<organism evidence="7">
    <name type="scientific">Pelagomonas calceolata</name>
    <dbReference type="NCBI Taxonomy" id="35677"/>
    <lineage>
        <taxon>Eukaryota</taxon>
        <taxon>Sar</taxon>
        <taxon>Stramenopiles</taxon>
        <taxon>Ochrophyta</taxon>
        <taxon>Pelagophyceae</taxon>
        <taxon>Pelagomonadales</taxon>
        <taxon>Pelagomonadaceae</taxon>
        <taxon>Pelagomonas</taxon>
    </lineage>
</organism>
<dbReference type="Pfam" id="PF00400">
    <property type="entry name" value="WD40"/>
    <property type="match status" value="4"/>
</dbReference>
<reference evidence="8" key="2">
    <citation type="submission" date="2021-11" db="EMBL/GenBank/DDBJ databases">
        <authorList>
            <consortium name="Genoscope - CEA"/>
            <person name="William W."/>
        </authorList>
    </citation>
    <scope>NUCLEOTIDE SEQUENCE</scope>
</reference>
<evidence type="ECO:0000256" key="4">
    <source>
        <dbReference type="ARBA" id="ARBA00023187"/>
    </source>
</evidence>
<evidence type="ECO:0000256" key="5">
    <source>
        <dbReference type="ARBA" id="ARBA00025801"/>
    </source>
</evidence>
<dbReference type="Gene3D" id="2.130.10.10">
    <property type="entry name" value="YVTN repeat-like/Quinoprotein amine dehydrogenase"/>
    <property type="match status" value="1"/>
</dbReference>
<keyword evidence="3" id="KW-0677">Repeat</keyword>
<dbReference type="InterPro" id="IPR045184">
    <property type="entry name" value="SMU1"/>
</dbReference>
<evidence type="ECO:0000256" key="1">
    <source>
        <dbReference type="ARBA" id="ARBA00022574"/>
    </source>
</evidence>
<evidence type="ECO:0000256" key="6">
    <source>
        <dbReference type="PROSITE-ProRule" id="PRU00221"/>
    </source>
</evidence>
<evidence type="ECO:0000313" key="8">
    <source>
        <dbReference type="EMBL" id="CAH0375798.1"/>
    </source>
</evidence>
<reference evidence="7" key="1">
    <citation type="submission" date="2021-01" db="EMBL/GenBank/DDBJ databases">
        <authorList>
            <person name="Corre E."/>
            <person name="Pelletier E."/>
            <person name="Niang G."/>
            <person name="Scheremetjew M."/>
            <person name="Finn R."/>
            <person name="Kale V."/>
            <person name="Holt S."/>
            <person name="Cochrane G."/>
            <person name="Meng A."/>
            <person name="Brown T."/>
            <person name="Cohen L."/>
        </authorList>
    </citation>
    <scope>NUCLEOTIDE SEQUENCE</scope>
    <source>
        <strain evidence="7">CCMP1756</strain>
    </source>
</reference>
<dbReference type="InterPro" id="IPR036322">
    <property type="entry name" value="WD40_repeat_dom_sf"/>
</dbReference>
<keyword evidence="4" id="KW-0508">mRNA splicing</keyword>
<keyword evidence="2" id="KW-0507">mRNA processing</keyword>
<feature type="repeat" description="WD" evidence="6">
    <location>
        <begin position="279"/>
        <end position="320"/>
    </location>
</feature>
<protein>
    <recommendedName>
        <fullName evidence="10">WD40 repeat-containing protein SMU1</fullName>
    </recommendedName>
</protein>
<sequence length="555" mass="59623">MATSMEVGLGTVEIDNADVIRLVLQYLREAGLTGAAAELEREADVRLNALTNKASLVEDVRKGRWEKALPRLNGLDLPRQASCDLWEHIVRELVASREPKAAKSVLEGASPLLYLRETDPGRLDALKRLVSRSAEFERLGGQAYSAQDTVDAFPEDSRDVKRRKLSETIDSALGEVAPERLASLLGAALRWRAHTGRSEAGRVDIFRGSAKKAKLEAEKPPRRQAGALRLGEGSRPLCLCFSGDGTALITGSSDGFIEVWDPALCRLRQDLVYQAKDELMLHDAPVLAVQASPDSTALASGCRDGTLKVWRLSTGACARKFAKAQQGAVTCIAWSRDGSQLITGGADGVVRTHGLKSGRQLQQFSHSASGSTCSVGFVSDSTIISAASDGRVTLWDARSASSLQSLTAPEALAKRDRVEVASTSRNVAVVSLLSVEGPKFVVVDRSATAILVDVRSGKVHASYSSSSEPQRALPPEAPRKPTTGGVFVAACCSQPRRDYVYCVTEEGFLYAFVTQTGVLERILDLGEACSGLEAHPSLNTIACWGASDVVRLWKH</sequence>
<keyword evidence="1 6" id="KW-0853">WD repeat</keyword>
<dbReference type="PROSITE" id="PS50294">
    <property type="entry name" value="WD_REPEATS_REGION"/>
    <property type="match status" value="1"/>
</dbReference>
<dbReference type="InterPro" id="IPR001680">
    <property type="entry name" value="WD40_rpt"/>
</dbReference>
<evidence type="ECO:0008006" key="10">
    <source>
        <dbReference type="Google" id="ProtNLM"/>
    </source>
</evidence>